<dbReference type="InterPro" id="IPR001672">
    <property type="entry name" value="G6P_Isomerase"/>
</dbReference>
<evidence type="ECO:0000256" key="9">
    <source>
        <dbReference type="RuleBase" id="RU000612"/>
    </source>
</evidence>
<comment type="similarity">
    <text evidence="2 9">Belongs to the GPI family.</text>
</comment>
<dbReference type="InterPro" id="IPR018189">
    <property type="entry name" value="Phosphoglucose_isomerase_CS"/>
</dbReference>
<keyword evidence="11" id="KW-1185">Reference proteome</keyword>
<dbReference type="InterPro" id="IPR035482">
    <property type="entry name" value="SIS_PGI_2"/>
</dbReference>
<dbReference type="PROSITE" id="PS00765">
    <property type="entry name" value="P_GLUCOSE_ISOMERASE_1"/>
    <property type="match status" value="1"/>
</dbReference>
<dbReference type="PANTHER" id="PTHR11469:SF1">
    <property type="entry name" value="GLUCOSE-6-PHOSPHATE ISOMERASE"/>
    <property type="match status" value="1"/>
</dbReference>
<evidence type="ECO:0000313" key="10">
    <source>
        <dbReference type="EMBL" id="KAJ8321459.1"/>
    </source>
</evidence>
<name>A0ABQ9FW45_TEGGR</name>
<dbReference type="PROSITE" id="PS51463">
    <property type="entry name" value="P_GLUCOSE_ISOMERASE_3"/>
    <property type="match status" value="1"/>
</dbReference>
<dbReference type="Proteomes" id="UP001217089">
    <property type="component" value="Unassembled WGS sequence"/>
</dbReference>
<dbReference type="InterPro" id="IPR035476">
    <property type="entry name" value="SIS_PGI_1"/>
</dbReference>
<dbReference type="CDD" id="cd05016">
    <property type="entry name" value="SIS_PGI_2"/>
    <property type="match status" value="1"/>
</dbReference>
<dbReference type="PANTHER" id="PTHR11469">
    <property type="entry name" value="GLUCOSE-6-PHOSPHATE ISOMERASE"/>
    <property type="match status" value="1"/>
</dbReference>
<sequence length="347" mass="39051">MEHFSEQVRSGRWKGATGKAITDVVNIGIGGSFLGPKMCVRALHRYSGKLNIHFVSNIDGNDISYVLKDLRPETTLFLIASKTFTTEETMANAEIAKQWILTNLGKKSTKEKQQKVVAKHFACMSTNEKAVVDFGIEKKNMFAFWEYIGGRYSIWSAIGLPLMLSIGPKGFRQFLAGGQAMDKHFKHSVPEKNLPVLLALMGIWNNNFLNTASHLVIPYCSDLAYFTDYLQQMDMESNGKQINRANQRVSYKTGNILWGQTGTDCQHSFFQLLHQGTRISSVDFIGVLKHAHNYKNSHERLLANLFAQSESLAFGLTPEETLKNILAEQNTTRTSVEQEVPPPLRQN</sequence>
<proteinExistence type="inferred from homology"/>
<comment type="caution">
    <text evidence="10">The sequence shown here is derived from an EMBL/GenBank/DDBJ whole genome shotgun (WGS) entry which is preliminary data.</text>
</comment>
<evidence type="ECO:0000256" key="6">
    <source>
        <dbReference type="ARBA" id="ARBA00023152"/>
    </source>
</evidence>
<dbReference type="HAMAP" id="MF_00473">
    <property type="entry name" value="G6P_isomerase"/>
    <property type="match status" value="1"/>
</dbReference>
<dbReference type="CDD" id="cd05015">
    <property type="entry name" value="SIS_PGI_1"/>
    <property type="match status" value="1"/>
</dbReference>
<dbReference type="PRINTS" id="PR00662">
    <property type="entry name" value="G6PISOMERASE"/>
</dbReference>
<dbReference type="Gene3D" id="3.40.50.10490">
    <property type="entry name" value="Glucose-6-phosphate isomerase like protein, domain 1"/>
    <property type="match status" value="2"/>
</dbReference>
<evidence type="ECO:0000256" key="8">
    <source>
        <dbReference type="ARBA" id="ARBA00029321"/>
    </source>
</evidence>
<organism evidence="10 11">
    <name type="scientific">Tegillarca granosa</name>
    <name type="common">Malaysian cockle</name>
    <name type="synonym">Anadara granosa</name>
    <dbReference type="NCBI Taxonomy" id="220873"/>
    <lineage>
        <taxon>Eukaryota</taxon>
        <taxon>Metazoa</taxon>
        <taxon>Spiralia</taxon>
        <taxon>Lophotrochozoa</taxon>
        <taxon>Mollusca</taxon>
        <taxon>Bivalvia</taxon>
        <taxon>Autobranchia</taxon>
        <taxon>Pteriomorphia</taxon>
        <taxon>Arcoida</taxon>
        <taxon>Arcoidea</taxon>
        <taxon>Arcidae</taxon>
        <taxon>Tegillarca</taxon>
    </lineage>
</organism>
<evidence type="ECO:0000256" key="3">
    <source>
        <dbReference type="ARBA" id="ARBA00011952"/>
    </source>
</evidence>
<protein>
    <recommendedName>
        <fullName evidence="4 9">Glucose-6-phosphate isomerase</fullName>
        <ecNumber evidence="3 9">5.3.1.9</ecNumber>
    </recommendedName>
</protein>
<comment type="pathway">
    <text evidence="1 9">Carbohydrate degradation; glycolysis; D-glyceraldehyde 3-phosphate and glycerone phosphate from D-glucose: step 2/4.</text>
</comment>
<dbReference type="InterPro" id="IPR046348">
    <property type="entry name" value="SIS_dom_sf"/>
</dbReference>
<keyword evidence="5 9" id="KW-0312">Gluconeogenesis</keyword>
<dbReference type="Pfam" id="PF00342">
    <property type="entry name" value="PGI"/>
    <property type="match status" value="1"/>
</dbReference>
<accession>A0ABQ9FW45</accession>
<evidence type="ECO:0000256" key="7">
    <source>
        <dbReference type="ARBA" id="ARBA00023235"/>
    </source>
</evidence>
<comment type="catalytic activity">
    <reaction evidence="8 9">
        <text>alpha-D-glucose 6-phosphate = beta-D-fructose 6-phosphate</text>
        <dbReference type="Rhea" id="RHEA:11816"/>
        <dbReference type="ChEBI" id="CHEBI:57634"/>
        <dbReference type="ChEBI" id="CHEBI:58225"/>
        <dbReference type="EC" id="5.3.1.9"/>
    </reaction>
</comment>
<dbReference type="EMBL" id="JARBDR010000070">
    <property type="protein sequence ID" value="KAJ8321459.1"/>
    <property type="molecule type" value="Genomic_DNA"/>
</dbReference>
<evidence type="ECO:0000256" key="1">
    <source>
        <dbReference type="ARBA" id="ARBA00004926"/>
    </source>
</evidence>
<evidence type="ECO:0000256" key="4">
    <source>
        <dbReference type="ARBA" id="ARBA00018388"/>
    </source>
</evidence>
<evidence type="ECO:0000313" key="11">
    <source>
        <dbReference type="Proteomes" id="UP001217089"/>
    </source>
</evidence>
<gene>
    <name evidence="10" type="ORF">KUTeg_000987</name>
</gene>
<reference evidence="10 11" key="1">
    <citation type="submission" date="2022-12" db="EMBL/GenBank/DDBJ databases">
        <title>Chromosome-level genome of Tegillarca granosa.</title>
        <authorList>
            <person name="Kim J."/>
        </authorList>
    </citation>
    <scope>NUCLEOTIDE SEQUENCE [LARGE SCALE GENOMIC DNA]</scope>
    <source>
        <strain evidence="10">Teg-2019</strain>
        <tissue evidence="10">Adductor muscle</tissue>
    </source>
</reference>
<dbReference type="SUPFAM" id="SSF53697">
    <property type="entry name" value="SIS domain"/>
    <property type="match status" value="1"/>
</dbReference>
<evidence type="ECO:0000256" key="5">
    <source>
        <dbReference type="ARBA" id="ARBA00022432"/>
    </source>
</evidence>
<keyword evidence="7 9" id="KW-0413">Isomerase</keyword>
<keyword evidence="6 9" id="KW-0324">Glycolysis</keyword>
<evidence type="ECO:0000256" key="2">
    <source>
        <dbReference type="ARBA" id="ARBA00006604"/>
    </source>
</evidence>
<dbReference type="EC" id="5.3.1.9" evidence="3 9"/>